<accession>A0A0P7AES1</accession>
<evidence type="ECO:0000256" key="1">
    <source>
        <dbReference type="SAM" id="SignalP"/>
    </source>
</evidence>
<evidence type="ECO:0000313" key="3">
    <source>
        <dbReference type="Proteomes" id="UP000050280"/>
    </source>
</evidence>
<reference evidence="2 3" key="1">
    <citation type="submission" date="2015-09" db="EMBL/GenBank/DDBJ databases">
        <title>Genome sequence of the marine flavobacterium Croceitalea dokdonensis DOKDO 023 that contains proton- and sodium-pumping rhodopsins.</title>
        <authorList>
            <person name="Kwon S.-K."/>
            <person name="Lee H.K."/>
            <person name="Kwak M.-J."/>
            <person name="Kim J.F."/>
        </authorList>
    </citation>
    <scope>NUCLEOTIDE SEQUENCE [LARGE SCALE GENOMIC DNA]</scope>
    <source>
        <strain evidence="2 3">DOKDO 023</strain>
    </source>
</reference>
<keyword evidence="1" id="KW-0732">Signal</keyword>
<feature type="chain" id="PRO_5006134787" evidence="1">
    <location>
        <begin position="25"/>
        <end position="166"/>
    </location>
</feature>
<dbReference type="OrthoDB" id="9813840at2"/>
<dbReference type="EMBL" id="LDJX01000007">
    <property type="protein sequence ID" value="KPM30680.1"/>
    <property type="molecule type" value="Genomic_DNA"/>
</dbReference>
<evidence type="ECO:0000313" key="2">
    <source>
        <dbReference type="EMBL" id="KPM30680.1"/>
    </source>
</evidence>
<keyword evidence="3" id="KW-1185">Reference proteome</keyword>
<dbReference type="RefSeq" id="WP_054560167.1">
    <property type="nucleotide sequence ID" value="NZ_LDJX01000007.1"/>
</dbReference>
<feature type="signal peptide" evidence="1">
    <location>
        <begin position="1"/>
        <end position="24"/>
    </location>
</feature>
<proteinExistence type="predicted"/>
<protein>
    <submittedName>
        <fullName evidence="2">Glucose/sorbosone dehydrogenase-like protein</fullName>
    </submittedName>
</protein>
<name>A0A0P7AES1_9FLAO</name>
<comment type="caution">
    <text evidence="2">The sequence shown here is derived from an EMBL/GenBank/DDBJ whole genome shotgun (WGS) entry which is preliminary data.</text>
</comment>
<dbReference type="AlphaFoldDB" id="A0A0P7AES1"/>
<organism evidence="2 3">
    <name type="scientific">Croceitalea dokdonensis DOKDO 023</name>
    <dbReference type="NCBI Taxonomy" id="1300341"/>
    <lineage>
        <taxon>Bacteria</taxon>
        <taxon>Pseudomonadati</taxon>
        <taxon>Bacteroidota</taxon>
        <taxon>Flavobacteriia</taxon>
        <taxon>Flavobacteriales</taxon>
        <taxon>Flavobacteriaceae</taxon>
        <taxon>Croceitalea</taxon>
    </lineage>
</organism>
<sequence>MKKMKFYTALVLTLLLISCGSDDPAPVIPPTQDLDLSETTIWTGPTIVFQKSSGGDPSAAENRDVITPNVIITRGNSGGQIYNAASENSANKNTSPAGTLWARGTTDNLQNLEFSTFRGTLAKPKDNVGVNLVLLLVEDNIALDITFTSWSQQEAGGFAYERSSME</sequence>
<gene>
    <name evidence="2" type="ORF">I595_3176</name>
</gene>
<dbReference type="PROSITE" id="PS51257">
    <property type="entry name" value="PROKAR_LIPOPROTEIN"/>
    <property type="match status" value="1"/>
</dbReference>
<dbReference type="Proteomes" id="UP000050280">
    <property type="component" value="Unassembled WGS sequence"/>
</dbReference>
<dbReference type="STRING" id="1300341.I595_3176"/>